<evidence type="ECO:0000256" key="3">
    <source>
        <dbReference type="ARBA" id="ARBA00022991"/>
    </source>
</evidence>
<evidence type="ECO:0000313" key="7">
    <source>
        <dbReference type="EMBL" id="USJ27825.1"/>
    </source>
</evidence>
<dbReference type="InterPro" id="IPR036890">
    <property type="entry name" value="HATPase_C_sf"/>
</dbReference>
<dbReference type="PANTHER" id="PTHR47429">
    <property type="entry name" value="PROTEIN TWIN LOV 1"/>
    <property type="match status" value="1"/>
</dbReference>
<evidence type="ECO:0000259" key="5">
    <source>
        <dbReference type="PROSITE" id="PS50112"/>
    </source>
</evidence>
<dbReference type="Proteomes" id="UP001055460">
    <property type="component" value="Plasmid pB"/>
</dbReference>
<evidence type="ECO:0000256" key="2">
    <source>
        <dbReference type="ARBA" id="ARBA00022643"/>
    </source>
</evidence>
<organism evidence="7 8">
    <name type="scientific">Ensifer adhaerens</name>
    <name type="common">Sinorhizobium morelense</name>
    <dbReference type="NCBI Taxonomy" id="106592"/>
    <lineage>
        <taxon>Bacteria</taxon>
        <taxon>Pseudomonadati</taxon>
        <taxon>Pseudomonadota</taxon>
        <taxon>Alphaproteobacteria</taxon>
        <taxon>Hyphomicrobiales</taxon>
        <taxon>Rhizobiaceae</taxon>
        <taxon>Sinorhizobium/Ensifer group</taxon>
        <taxon>Ensifer</taxon>
    </lineage>
</organism>
<dbReference type="CDD" id="cd00130">
    <property type="entry name" value="PAS"/>
    <property type="match status" value="1"/>
</dbReference>
<dbReference type="InterPro" id="IPR011495">
    <property type="entry name" value="Sig_transdc_His_kin_sub2_dim/P"/>
</dbReference>
<feature type="domain" description="PAC" evidence="6">
    <location>
        <begin position="97"/>
        <end position="151"/>
    </location>
</feature>
<evidence type="ECO:0000256" key="1">
    <source>
        <dbReference type="ARBA" id="ARBA00022630"/>
    </source>
</evidence>
<gene>
    <name evidence="7" type="ORF">NE863_28490</name>
</gene>
<dbReference type="PANTHER" id="PTHR47429:SF2">
    <property type="entry name" value="PROTEIN TWIN LOV 1"/>
    <property type="match status" value="1"/>
</dbReference>
<feature type="domain" description="PAS" evidence="5">
    <location>
        <begin position="23"/>
        <end position="96"/>
    </location>
</feature>
<feature type="compositionally biased region" description="Basic and acidic residues" evidence="4">
    <location>
        <begin position="1"/>
        <end position="15"/>
    </location>
</feature>
<dbReference type="InterPro" id="IPR001610">
    <property type="entry name" value="PAC"/>
</dbReference>
<dbReference type="InterPro" id="IPR000700">
    <property type="entry name" value="PAS-assoc_C"/>
</dbReference>
<reference evidence="7" key="1">
    <citation type="submission" date="2022-06" db="EMBL/GenBank/DDBJ databases">
        <title>Physiological and biochemical characterization and genomic elucidation of a strain of the genus Ensifer adhaerens M8 that combines arsenic oxidation and chromium reduction.</title>
        <authorList>
            <person name="Li X."/>
            <person name="Yu c."/>
        </authorList>
    </citation>
    <scope>NUCLEOTIDE SEQUENCE</scope>
    <source>
        <strain evidence="7">M8</strain>
        <plasmid evidence="7">pB</plasmid>
    </source>
</reference>
<protein>
    <submittedName>
        <fullName evidence="7">PAS domain-containing protein</fullName>
    </submittedName>
</protein>
<proteinExistence type="predicted"/>
<dbReference type="Pfam" id="PF07568">
    <property type="entry name" value="HisKA_2"/>
    <property type="match status" value="1"/>
</dbReference>
<dbReference type="SUPFAM" id="SSF55874">
    <property type="entry name" value="ATPase domain of HSP90 chaperone/DNA topoisomerase II/histidine kinase"/>
    <property type="match status" value="1"/>
</dbReference>
<keyword evidence="3" id="KW-0157">Chromophore</keyword>
<dbReference type="SMART" id="SM00086">
    <property type="entry name" value="PAC"/>
    <property type="match status" value="1"/>
</dbReference>
<geneLocation type="plasmid" evidence="7 8">
    <name>pB</name>
</geneLocation>
<dbReference type="Gene3D" id="3.30.450.20">
    <property type="entry name" value="PAS domain"/>
    <property type="match status" value="1"/>
</dbReference>
<keyword evidence="2" id="KW-0288">FMN</keyword>
<keyword evidence="1" id="KW-0285">Flavoprotein</keyword>
<name>A0A9Q8YEL1_ENSAD</name>
<dbReference type="InterPro" id="IPR000014">
    <property type="entry name" value="PAS"/>
</dbReference>
<feature type="region of interest" description="Disordered" evidence="4">
    <location>
        <begin position="1"/>
        <end position="21"/>
    </location>
</feature>
<dbReference type="InterPro" id="IPR035965">
    <property type="entry name" value="PAS-like_dom_sf"/>
</dbReference>
<dbReference type="PROSITE" id="PS50112">
    <property type="entry name" value="PAS"/>
    <property type="match status" value="1"/>
</dbReference>
<dbReference type="RefSeq" id="WP_113293077.1">
    <property type="nucleotide sequence ID" value="NZ_CAXURO020000003.1"/>
</dbReference>
<sequence length="368" mass="40621">MADENHLRDARDAGDRLLASHPSEDPFAAAFKATRMPMLITDPRQDDNPIIFANRAFTELTGYSQNELVGRNCRILQGPDTDKAAIAKIRDAISEARDVSVDILNYRKDGGSFWNALFVSPVRDQGGAVIYFFASQLDFTSTKSKEAELAKARQLAEEEVSSRTAELMEALRVKTALVHEVDHRVKNNLLTIASIIRLQMRMTSNATVAQTLKSILDRVEALSAAQRKLLNDNRVGQFDVADFGRDLITEIVGSLKRPDIILTTDLHSVTVSASKASALALIVNELVGDAVRRGLSDGGGEIHLEIRRLNGHLLIRVLDTVTPVEVDKEQESFSRAMLDASIRQLRATSEREVSGHRTEVRVTLPVGD</sequence>
<accession>A0A9Q8YEL1</accession>
<dbReference type="EMBL" id="CP098809">
    <property type="protein sequence ID" value="USJ27825.1"/>
    <property type="molecule type" value="Genomic_DNA"/>
</dbReference>
<dbReference type="NCBIfam" id="TIGR00229">
    <property type="entry name" value="sensory_box"/>
    <property type="match status" value="1"/>
</dbReference>
<dbReference type="AlphaFoldDB" id="A0A9Q8YEL1"/>
<dbReference type="SMART" id="SM00091">
    <property type="entry name" value="PAS"/>
    <property type="match status" value="1"/>
</dbReference>
<evidence type="ECO:0000259" key="6">
    <source>
        <dbReference type="PROSITE" id="PS50113"/>
    </source>
</evidence>
<dbReference type="PROSITE" id="PS50113">
    <property type="entry name" value="PAC"/>
    <property type="match status" value="1"/>
</dbReference>
<evidence type="ECO:0000256" key="4">
    <source>
        <dbReference type="SAM" id="MobiDB-lite"/>
    </source>
</evidence>
<dbReference type="SUPFAM" id="SSF55785">
    <property type="entry name" value="PYP-like sensor domain (PAS domain)"/>
    <property type="match status" value="1"/>
</dbReference>
<keyword evidence="7" id="KW-0614">Plasmid</keyword>
<evidence type="ECO:0000313" key="8">
    <source>
        <dbReference type="Proteomes" id="UP001055460"/>
    </source>
</evidence>
<dbReference type="Gene3D" id="3.30.565.10">
    <property type="entry name" value="Histidine kinase-like ATPase, C-terminal domain"/>
    <property type="match status" value="1"/>
</dbReference>
<dbReference type="Pfam" id="PF13426">
    <property type="entry name" value="PAS_9"/>
    <property type="match status" value="1"/>
</dbReference>